<organism evidence="1 2">
    <name type="scientific">Eumeta variegata</name>
    <name type="common">Bagworm moth</name>
    <name type="synonym">Eumeta japonica</name>
    <dbReference type="NCBI Taxonomy" id="151549"/>
    <lineage>
        <taxon>Eukaryota</taxon>
        <taxon>Metazoa</taxon>
        <taxon>Ecdysozoa</taxon>
        <taxon>Arthropoda</taxon>
        <taxon>Hexapoda</taxon>
        <taxon>Insecta</taxon>
        <taxon>Pterygota</taxon>
        <taxon>Neoptera</taxon>
        <taxon>Endopterygota</taxon>
        <taxon>Lepidoptera</taxon>
        <taxon>Glossata</taxon>
        <taxon>Ditrysia</taxon>
        <taxon>Tineoidea</taxon>
        <taxon>Psychidae</taxon>
        <taxon>Oiketicinae</taxon>
        <taxon>Eumeta</taxon>
    </lineage>
</organism>
<evidence type="ECO:0000313" key="2">
    <source>
        <dbReference type="Proteomes" id="UP000299102"/>
    </source>
</evidence>
<evidence type="ECO:0000313" key="1">
    <source>
        <dbReference type="EMBL" id="GBP09716.1"/>
    </source>
</evidence>
<protein>
    <submittedName>
        <fullName evidence="1">Uncharacterized protein</fullName>
    </submittedName>
</protein>
<dbReference type="EMBL" id="BGZK01000037">
    <property type="protein sequence ID" value="GBP09716.1"/>
    <property type="molecule type" value="Genomic_DNA"/>
</dbReference>
<gene>
    <name evidence="1" type="ORF">EVAR_81015_1</name>
</gene>
<sequence length="84" mass="9834">MRVDSPRATLSSLIRTVAEFKRLLDRDRSDISRADSTWSRASLAGALINLRTWPRRFVRPSNAFEIRYEFSGVLMSHLTFYRQN</sequence>
<proteinExistence type="predicted"/>
<dbReference type="AlphaFoldDB" id="A0A4C1T6A1"/>
<comment type="caution">
    <text evidence="1">The sequence shown here is derived from an EMBL/GenBank/DDBJ whole genome shotgun (WGS) entry which is preliminary data.</text>
</comment>
<accession>A0A4C1T6A1</accession>
<dbReference type="Proteomes" id="UP000299102">
    <property type="component" value="Unassembled WGS sequence"/>
</dbReference>
<reference evidence="1 2" key="1">
    <citation type="journal article" date="2019" name="Commun. Biol.">
        <title>The bagworm genome reveals a unique fibroin gene that provides high tensile strength.</title>
        <authorList>
            <person name="Kono N."/>
            <person name="Nakamura H."/>
            <person name="Ohtoshi R."/>
            <person name="Tomita M."/>
            <person name="Numata K."/>
            <person name="Arakawa K."/>
        </authorList>
    </citation>
    <scope>NUCLEOTIDE SEQUENCE [LARGE SCALE GENOMIC DNA]</scope>
</reference>
<name>A0A4C1T6A1_EUMVA</name>
<keyword evidence="2" id="KW-1185">Reference proteome</keyword>